<dbReference type="AlphaFoldDB" id="A0A426X0R6"/>
<reference evidence="2 3" key="1">
    <citation type="journal article" date="2014" name="Agronomy (Basel)">
        <title>A Draft Genome Sequence for Ensete ventricosum, the Drought-Tolerant Tree Against Hunger.</title>
        <authorList>
            <person name="Harrison J."/>
            <person name="Moore K.A."/>
            <person name="Paszkiewicz K."/>
            <person name="Jones T."/>
            <person name="Grant M."/>
            <person name="Ambacheew D."/>
            <person name="Muzemil S."/>
            <person name="Studholme D.J."/>
        </authorList>
    </citation>
    <scope>NUCLEOTIDE SEQUENCE [LARGE SCALE GENOMIC DNA]</scope>
</reference>
<gene>
    <name evidence="2" type="ORF">B296_00038424</name>
</gene>
<evidence type="ECO:0000313" key="3">
    <source>
        <dbReference type="Proteomes" id="UP000287651"/>
    </source>
</evidence>
<protein>
    <submittedName>
        <fullName evidence="2">Uncharacterized protein</fullName>
    </submittedName>
</protein>
<feature type="coiled-coil region" evidence="1">
    <location>
        <begin position="70"/>
        <end position="97"/>
    </location>
</feature>
<accession>A0A426X0R6</accession>
<keyword evidence="1" id="KW-0175">Coiled coil</keyword>
<evidence type="ECO:0000313" key="2">
    <source>
        <dbReference type="EMBL" id="RRT33047.1"/>
    </source>
</evidence>
<name>A0A426X0R6_ENSVE</name>
<dbReference type="Proteomes" id="UP000287651">
    <property type="component" value="Unassembled WGS sequence"/>
</dbReference>
<organism evidence="2 3">
    <name type="scientific">Ensete ventricosum</name>
    <name type="common">Abyssinian banana</name>
    <name type="synonym">Musa ensete</name>
    <dbReference type="NCBI Taxonomy" id="4639"/>
    <lineage>
        <taxon>Eukaryota</taxon>
        <taxon>Viridiplantae</taxon>
        <taxon>Streptophyta</taxon>
        <taxon>Embryophyta</taxon>
        <taxon>Tracheophyta</taxon>
        <taxon>Spermatophyta</taxon>
        <taxon>Magnoliopsida</taxon>
        <taxon>Liliopsida</taxon>
        <taxon>Zingiberales</taxon>
        <taxon>Musaceae</taxon>
        <taxon>Ensete</taxon>
    </lineage>
</organism>
<evidence type="ECO:0000256" key="1">
    <source>
        <dbReference type="SAM" id="Coils"/>
    </source>
</evidence>
<proteinExistence type="predicted"/>
<comment type="caution">
    <text evidence="2">The sequence shown here is derived from an EMBL/GenBank/DDBJ whole genome shotgun (WGS) entry which is preliminary data.</text>
</comment>
<sequence>MVTRLARSARRHDELSHFLRKAEHQRALGSAEVRRQREPSGAEVVDHLRIKLVLMAGVGQELVVAAELRGKEMEGEVAKMQTELESLRSQRRELEQEVISCAPVWMGLGTTELAWRAMSSR</sequence>
<dbReference type="EMBL" id="AMZH03030045">
    <property type="protein sequence ID" value="RRT33047.1"/>
    <property type="molecule type" value="Genomic_DNA"/>
</dbReference>